<dbReference type="GO" id="GO:0006220">
    <property type="term" value="P:pyrimidine nucleotide metabolic process"/>
    <property type="evidence" value="ECO:0007669"/>
    <property type="project" value="UniProtKB-UniRule"/>
</dbReference>
<dbReference type="NCBIfam" id="TIGR00017">
    <property type="entry name" value="cmk"/>
    <property type="match status" value="1"/>
</dbReference>
<dbReference type="InterPro" id="IPR027417">
    <property type="entry name" value="P-loop_NTPase"/>
</dbReference>
<dbReference type="EMBL" id="LR217703">
    <property type="protein sequence ID" value="VFP80337.1"/>
    <property type="molecule type" value="Genomic_DNA"/>
</dbReference>
<evidence type="ECO:0000256" key="7">
    <source>
        <dbReference type="ARBA" id="ARBA00048478"/>
    </source>
</evidence>
<dbReference type="EC" id="2.7.4.25" evidence="8"/>
<comment type="subcellular location">
    <subcellularLocation>
        <location evidence="8">Cytoplasm</location>
    </subcellularLocation>
</comment>
<dbReference type="InterPro" id="IPR011994">
    <property type="entry name" value="Cytidylate_kinase_dom"/>
</dbReference>
<accession>A0A451D3V5</accession>
<evidence type="ECO:0000256" key="3">
    <source>
        <dbReference type="ARBA" id="ARBA00022741"/>
    </source>
</evidence>
<dbReference type="GO" id="GO:0036430">
    <property type="term" value="F:CMP kinase activity"/>
    <property type="evidence" value="ECO:0007669"/>
    <property type="project" value="RHEA"/>
</dbReference>
<dbReference type="GO" id="GO:0005829">
    <property type="term" value="C:cytosol"/>
    <property type="evidence" value="ECO:0007669"/>
    <property type="project" value="TreeGrafter"/>
</dbReference>
<evidence type="ECO:0000256" key="2">
    <source>
        <dbReference type="ARBA" id="ARBA00022679"/>
    </source>
</evidence>
<dbReference type="OrthoDB" id="9807434at2"/>
<keyword evidence="3 8" id="KW-0547">Nucleotide-binding</keyword>
<keyword evidence="2 8" id="KW-0808">Transferase</keyword>
<sequence>MVTNVPVITIDGPSGVGKGTLCKELSKELKWNILDSGAIYRVLAFLAIRDQININSKDSLIQLVSHLVNLHFIFENNKMKIILKKTDISMDIRNQKISDVASRIALLPCLRKAILNFQRSFRLLPGLIAEGRDMGTIIFPDALVKIFLDANTKTRTKRRMLQLQKNGVNVNFDQLLLQIQERDKRDYHRVVSPLIIADDVFIINSTHMSKQKVMEAALHYTYLKLTRA</sequence>
<organism evidence="10 11">
    <name type="scientific">Candidatus Erwinia haradaeae</name>
    <dbReference type="NCBI Taxonomy" id="1922217"/>
    <lineage>
        <taxon>Bacteria</taxon>
        <taxon>Pseudomonadati</taxon>
        <taxon>Pseudomonadota</taxon>
        <taxon>Gammaproteobacteria</taxon>
        <taxon>Enterobacterales</taxon>
        <taxon>Erwiniaceae</taxon>
        <taxon>Erwinia</taxon>
    </lineage>
</organism>
<dbReference type="PANTHER" id="PTHR21299">
    <property type="entry name" value="CYTIDYLATE KINASE/PANTOATE-BETA-ALANINE LIGASE"/>
    <property type="match status" value="1"/>
</dbReference>
<keyword evidence="4 8" id="KW-0418">Kinase</keyword>
<dbReference type="RefSeq" id="WP_157993809.1">
    <property type="nucleotide sequence ID" value="NZ_LR217703.1"/>
</dbReference>
<comment type="catalytic activity">
    <reaction evidence="7 8">
        <text>CMP + ATP = CDP + ADP</text>
        <dbReference type="Rhea" id="RHEA:11600"/>
        <dbReference type="ChEBI" id="CHEBI:30616"/>
        <dbReference type="ChEBI" id="CHEBI:58069"/>
        <dbReference type="ChEBI" id="CHEBI:60377"/>
        <dbReference type="ChEBI" id="CHEBI:456216"/>
        <dbReference type="EC" id="2.7.4.25"/>
    </reaction>
</comment>
<evidence type="ECO:0000313" key="10">
    <source>
        <dbReference type="EMBL" id="VFP80337.1"/>
    </source>
</evidence>
<keyword evidence="5 8" id="KW-0067">ATP-binding</keyword>
<dbReference type="SUPFAM" id="SSF52540">
    <property type="entry name" value="P-loop containing nucleoside triphosphate hydrolases"/>
    <property type="match status" value="1"/>
</dbReference>
<evidence type="ECO:0000256" key="6">
    <source>
        <dbReference type="ARBA" id="ARBA00047615"/>
    </source>
</evidence>
<comment type="similarity">
    <text evidence="1 8">Belongs to the cytidylate kinase family. Type 1 subfamily.</text>
</comment>
<dbReference type="CDD" id="cd02020">
    <property type="entry name" value="CMPK"/>
    <property type="match status" value="1"/>
</dbReference>
<dbReference type="Proteomes" id="UP000294412">
    <property type="component" value="Chromosome"/>
</dbReference>
<evidence type="ECO:0000256" key="4">
    <source>
        <dbReference type="ARBA" id="ARBA00022777"/>
    </source>
</evidence>
<dbReference type="InterPro" id="IPR003136">
    <property type="entry name" value="Cytidylate_kin"/>
</dbReference>
<dbReference type="Gene3D" id="3.40.50.300">
    <property type="entry name" value="P-loop containing nucleotide triphosphate hydrolases"/>
    <property type="match status" value="1"/>
</dbReference>
<evidence type="ECO:0000259" key="9">
    <source>
        <dbReference type="Pfam" id="PF02224"/>
    </source>
</evidence>
<proteinExistence type="inferred from homology"/>
<dbReference type="GO" id="GO:0036431">
    <property type="term" value="F:dCMP kinase activity"/>
    <property type="evidence" value="ECO:0007669"/>
    <property type="project" value="InterPro"/>
</dbReference>
<feature type="domain" description="Cytidylate kinase" evidence="9">
    <location>
        <begin position="8"/>
        <end position="220"/>
    </location>
</feature>
<dbReference type="GO" id="GO:0005524">
    <property type="term" value="F:ATP binding"/>
    <property type="evidence" value="ECO:0007669"/>
    <property type="project" value="UniProtKB-UniRule"/>
</dbReference>
<evidence type="ECO:0000256" key="1">
    <source>
        <dbReference type="ARBA" id="ARBA00009427"/>
    </source>
</evidence>
<dbReference type="GO" id="GO:0015949">
    <property type="term" value="P:nucleobase-containing small molecule interconversion"/>
    <property type="evidence" value="ECO:0007669"/>
    <property type="project" value="TreeGrafter"/>
</dbReference>
<evidence type="ECO:0000256" key="5">
    <source>
        <dbReference type="ARBA" id="ARBA00022840"/>
    </source>
</evidence>
<dbReference type="AlphaFoldDB" id="A0A451D3V5"/>
<protein>
    <recommendedName>
        <fullName evidence="8">Cytidylate kinase</fullName>
        <shortName evidence="8">CK</shortName>
        <ecNumber evidence="8">2.7.4.25</ecNumber>
    </recommendedName>
    <alternativeName>
        <fullName evidence="8">Cytidine monophosphate kinase</fullName>
        <shortName evidence="8">CMP kinase</shortName>
    </alternativeName>
</protein>
<dbReference type="Pfam" id="PF02224">
    <property type="entry name" value="Cytidylate_kin"/>
    <property type="match status" value="1"/>
</dbReference>
<reference evidence="10 11" key="1">
    <citation type="submission" date="2019-02" db="EMBL/GenBank/DDBJ databases">
        <authorList>
            <person name="Manzano-Marin A."/>
            <person name="Manzano-Marin A."/>
        </authorList>
    </citation>
    <scope>NUCLEOTIDE SEQUENCE [LARGE SCALE GENOMIC DNA]</scope>
    <source>
        <strain evidence="10 11">ErCicuneomaculata</strain>
    </source>
</reference>
<feature type="binding site" evidence="8">
    <location>
        <begin position="12"/>
        <end position="20"/>
    </location>
    <ligand>
        <name>ATP</name>
        <dbReference type="ChEBI" id="CHEBI:30616"/>
    </ligand>
</feature>
<evidence type="ECO:0000256" key="8">
    <source>
        <dbReference type="HAMAP-Rule" id="MF_00238"/>
    </source>
</evidence>
<keyword evidence="8" id="KW-0963">Cytoplasm</keyword>
<dbReference type="HAMAP" id="MF_00238">
    <property type="entry name" value="Cytidyl_kinase_type1"/>
    <property type="match status" value="1"/>
</dbReference>
<name>A0A451D3V5_9GAMM</name>
<dbReference type="PANTHER" id="PTHR21299:SF2">
    <property type="entry name" value="CYTIDYLATE KINASE"/>
    <property type="match status" value="1"/>
</dbReference>
<comment type="catalytic activity">
    <reaction evidence="6 8">
        <text>dCMP + ATP = dCDP + ADP</text>
        <dbReference type="Rhea" id="RHEA:25094"/>
        <dbReference type="ChEBI" id="CHEBI:30616"/>
        <dbReference type="ChEBI" id="CHEBI:57566"/>
        <dbReference type="ChEBI" id="CHEBI:58593"/>
        <dbReference type="ChEBI" id="CHEBI:456216"/>
        <dbReference type="EC" id="2.7.4.25"/>
    </reaction>
</comment>
<gene>
    <name evidence="8 10" type="primary">cmk</name>
    <name evidence="10" type="ORF">ERCICUMA2628_670</name>
</gene>
<evidence type="ECO:0000313" key="11">
    <source>
        <dbReference type="Proteomes" id="UP000294412"/>
    </source>
</evidence>